<evidence type="ECO:0000313" key="3">
    <source>
        <dbReference type="Proteomes" id="UP000603904"/>
    </source>
</evidence>
<name>A0ABQ4GBR7_9ACTN</name>
<dbReference type="InterPro" id="IPR043991">
    <property type="entry name" value="Gp3-like"/>
</dbReference>
<dbReference type="Proteomes" id="UP000603904">
    <property type="component" value="Unassembled WGS sequence"/>
</dbReference>
<feature type="region of interest" description="Disordered" evidence="1">
    <location>
        <begin position="308"/>
        <end position="336"/>
    </location>
</feature>
<keyword evidence="3" id="KW-1185">Reference proteome</keyword>
<dbReference type="Pfam" id="PF18897">
    <property type="entry name" value="Gp3-like"/>
    <property type="match status" value="1"/>
</dbReference>
<evidence type="ECO:0000256" key="1">
    <source>
        <dbReference type="SAM" id="MobiDB-lite"/>
    </source>
</evidence>
<protein>
    <submittedName>
        <fullName evidence="2">Uncharacterized protein</fullName>
    </submittedName>
</protein>
<sequence>MSGRILTLQRQARELGRLRTGYTDTSGSKARPVRSQTWIITSHAEHYVQAAAEVWGGTVEKWQPLGNGAQQWRVITETANLDAILPPGDPLSQAYESWSKGGVQRRCDGMTEGVSDQPCLCRQQFGDNFWETAPRDAACKVTTRLNVILPEMPDIGAWRVETHSYYSANEMAAAVDVLKGSIGEAALIPVRLRIEQRTRVANGQTKHFPVVAVELRGGTAGQVLSGSVQTVAVGRGAAAAAIGGEEGQAAIEAPKPAPAGPTAEDFLARARAAATFAEFKVIWDEAGQAGISPTEAQTQEMKAIGKRLKAAEEAPPPAPDSPAAPAAPAAPPTEPPAADELWMKIVAAWPGTTSELQARFAQEMGGVAPDSASEAELDVFLQRLRAGDFNQPAAAPGLDQPPF</sequence>
<evidence type="ECO:0000313" key="2">
    <source>
        <dbReference type="EMBL" id="GIH44451.1"/>
    </source>
</evidence>
<comment type="caution">
    <text evidence="2">The sequence shown here is derived from an EMBL/GenBank/DDBJ whole genome shotgun (WGS) entry which is preliminary data.</text>
</comment>
<accession>A0ABQ4GBR7</accession>
<reference evidence="2 3" key="1">
    <citation type="submission" date="2021-01" db="EMBL/GenBank/DDBJ databases">
        <title>Whole genome shotgun sequence of Microbispora corallina NBRC 16416.</title>
        <authorList>
            <person name="Komaki H."/>
            <person name="Tamura T."/>
        </authorList>
    </citation>
    <scope>NUCLEOTIDE SEQUENCE [LARGE SCALE GENOMIC DNA]</scope>
    <source>
        <strain evidence="2 3">NBRC 16416</strain>
    </source>
</reference>
<dbReference type="EMBL" id="BOOC01000059">
    <property type="protein sequence ID" value="GIH44451.1"/>
    <property type="molecule type" value="Genomic_DNA"/>
</dbReference>
<gene>
    <name evidence="2" type="ORF">Mco01_74510</name>
</gene>
<proteinExistence type="predicted"/>
<organism evidence="2 3">
    <name type="scientific">Microbispora corallina</name>
    <dbReference type="NCBI Taxonomy" id="83302"/>
    <lineage>
        <taxon>Bacteria</taxon>
        <taxon>Bacillati</taxon>
        <taxon>Actinomycetota</taxon>
        <taxon>Actinomycetes</taxon>
        <taxon>Streptosporangiales</taxon>
        <taxon>Streptosporangiaceae</taxon>
        <taxon>Microbispora</taxon>
    </lineage>
</organism>
<dbReference type="RefSeq" id="WP_204061447.1">
    <property type="nucleotide sequence ID" value="NZ_BAAAGP010000030.1"/>
</dbReference>